<evidence type="ECO:0000313" key="2">
    <source>
        <dbReference type="EMBL" id="KIH67914.1"/>
    </source>
</evidence>
<evidence type="ECO:0000313" key="3">
    <source>
        <dbReference type="Proteomes" id="UP000054047"/>
    </source>
</evidence>
<accession>A0A0C2H8J8</accession>
<reference evidence="2 3" key="1">
    <citation type="submission" date="2013-12" db="EMBL/GenBank/DDBJ databases">
        <title>Draft genome of the parsitic nematode Ancylostoma duodenale.</title>
        <authorList>
            <person name="Mitreva M."/>
        </authorList>
    </citation>
    <scope>NUCLEOTIDE SEQUENCE [LARGE SCALE GENOMIC DNA]</scope>
    <source>
        <strain evidence="2 3">Zhejiang</strain>
    </source>
</reference>
<dbReference type="AlphaFoldDB" id="A0A0C2H8J8"/>
<evidence type="ECO:0000256" key="1">
    <source>
        <dbReference type="SAM" id="MobiDB-lite"/>
    </source>
</evidence>
<organism evidence="2 3">
    <name type="scientific">Ancylostoma duodenale</name>
    <dbReference type="NCBI Taxonomy" id="51022"/>
    <lineage>
        <taxon>Eukaryota</taxon>
        <taxon>Metazoa</taxon>
        <taxon>Ecdysozoa</taxon>
        <taxon>Nematoda</taxon>
        <taxon>Chromadorea</taxon>
        <taxon>Rhabditida</taxon>
        <taxon>Rhabditina</taxon>
        <taxon>Rhabditomorpha</taxon>
        <taxon>Strongyloidea</taxon>
        <taxon>Ancylostomatidae</taxon>
        <taxon>Ancylostomatinae</taxon>
        <taxon>Ancylostoma</taxon>
    </lineage>
</organism>
<proteinExistence type="predicted"/>
<dbReference type="Proteomes" id="UP000054047">
    <property type="component" value="Unassembled WGS sequence"/>
</dbReference>
<sequence>MVWAGITYSGKILLIFIPEGIMLQGPQYRTFPENEVLTLAQRHLGEDVDLPKKRAPHLISPKKRMKGLRKTASKFP</sequence>
<dbReference type="EMBL" id="KN726525">
    <property type="protein sequence ID" value="KIH67914.1"/>
    <property type="molecule type" value="Genomic_DNA"/>
</dbReference>
<gene>
    <name evidence="2" type="ORF">ANCDUO_01753</name>
</gene>
<keyword evidence="3" id="KW-1185">Reference proteome</keyword>
<name>A0A0C2H8J8_9BILA</name>
<protein>
    <submittedName>
        <fullName evidence="2">Uncharacterized protein</fullName>
    </submittedName>
</protein>
<feature type="region of interest" description="Disordered" evidence="1">
    <location>
        <begin position="55"/>
        <end position="76"/>
    </location>
</feature>